<feature type="domain" description="DUF1549" evidence="3">
    <location>
        <begin position="43"/>
        <end position="222"/>
    </location>
</feature>
<dbReference type="EMBL" id="CP036272">
    <property type="protein sequence ID" value="QDT62543.1"/>
    <property type="molecule type" value="Genomic_DNA"/>
</dbReference>
<accession>A0A517T2D4</accession>
<gene>
    <name evidence="5" type="ORF">SV7mr_50910</name>
</gene>
<evidence type="ECO:0000259" key="4">
    <source>
        <dbReference type="Pfam" id="PF07587"/>
    </source>
</evidence>
<organism evidence="5 6">
    <name type="scientific">Stieleria bergensis</name>
    <dbReference type="NCBI Taxonomy" id="2528025"/>
    <lineage>
        <taxon>Bacteria</taxon>
        <taxon>Pseudomonadati</taxon>
        <taxon>Planctomycetota</taxon>
        <taxon>Planctomycetia</taxon>
        <taxon>Pirellulales</taxon>
        <taxon>Pirellulaceae</taxon>
        <taxon>Stieleria</taxon>
    </lineage>
</organism>
<feature type="domain" description="DUF1553" evidence="4">
    <location>
        <begin position="371"/>
        <end position="486"/>
    </location>
</feature>
<sequence precursor="true">MFQLLIKTRQPLFRLTLCTICLVAFGSLSATAEGFDRQRAARKIDQLVLAHLADKQLKPNATINDQQFVRRAFLTIVGRIPTTSESADFLNSNSADKHSDLIQNLLANDAAYTAHHFQFWADLLRVPSGQHWSLVYREWIRQQIHANTPYDEFARRLVSGHGLVFDDPAAAYYIRDTGMPLDNMSNTARVFLGTRLECAQCHDHPFDEWTQMDFFRMAAFTYDFDHRGGGVNRSKMLVALTREEKQAYSDAIPIQGFPYFRSEEKVADFLAKPHAAKFLAEHNLTEAQFRQHVDAGMAADRKLAEFNEPIRGNISQLGNSITYTQVRHLDRPLTLPHDYQYDDAKPLDVVLPKTMFGADVPPQADQITRKNAYAKWLTSPDNPRFTTVIVNRIWKRTFGHGIFEPVDDLSDATEIEMPELLAYLEDLMRELDYDIRKFQSVLLHTDLFRRQMEGTDHPLGTPFDFTGPFMKRMSAEQLWDSIATLVLPEIDTHTPNRPKLLRRIAETRAKHHSLEVRPMEEVLERMKVAGARNREFSQEQEKYQSLILAAYKAGKEQEARRLTSELKQRTREIDQLNRATVFVDLTEGDAGPQGMMMTMTGNQPVVGSAATLDFIKAARVPKPPEELDEQERKRWLEREQRQLKGFRDVAREMARAVDLPSPARRGHFLRDFGQSDRDVIENASSHASVPQSLYLLNSPLAVAVHNRNSVLGSQMQAATSPEEKIAVVYRAMLTREPTERETKRILADYEQHGDETFEDLVWALLNSRQFLFIQ</sequence>
<evidence type="ECO:0000259" key="3">
    <source>
        <dbReference type="Pfam" id="PF07583"/>
    </source>
</evidence>
<keyword evidence="1" id="KW-0175">Coiled coil</keyword>
<feature type="coiled-coil region" evidence="1">
    <location>
        <begin position="552"/>
        <end position="579"/>
    </location>
</feature>
<dbReference type="Pfam" id="PF07583">
    <property type="entry name" value="PSCyt2"/>
    <property type="match status" value="1"/>
</dbReference>
<evidence type="ECO:0000313" key="5">
    <source>
        <dbReference type="EMBL" id="QDT62543.1"/>
    </source>
</evidence>
<keyword evidence="6" id="KW-1185">Reference proteome</keyword>
<evidence type="ECO:0000313" key="6">
    <source>
        <dbReference type="Proteomes" id="UP000315003"/>
    </source>
</evidence>
<evidence type="ECO:0008006" key="7">
    <source>
        <dbReference type="Google" id="ProtNLM"/>
    </source>
</evidence>
<feature type="chain" id="PRO_5021953061" description="DUF1549 domain-containing protein" evidence="2">
    <location>
        <begin position="33"/>
        <end position="774"/>
    </location>
</feature>
<feature type="domain" description="DUF1553" evidence="4">
    <location>
        <begin position="633"/>
        <end position="746"/>
    </location>
</feature>
<dbReference type="OrthoDB" id="289126at2"/>
<dbReference type="PANTHER" id="PTHR35889">
    <property type="entry name" value="CYCLOINULO-OLIGOSACCHARIDE FRUCTANOTRANSFERASE-RELATED"/>
    <property type="match status" value="1"/>
</dbReference>
<feature type="signal peptide" evidence="2">
    <location>
        <begin position="1"/>
        <end position="32"/>
    </location>
</feature>
<dbReference type="InterPro" id="IPR022655">
    <property type="entry name" value="DUF1553"/>
</dbReference>
<protein>
    <recommendedName>
        <fullName evidence="7">DUF1549 domain-containing protein</fullName>
    </recommendedName>
</protein>
<dbReference type="PANTHER" id="PTHR35889:SF3">
    <property type="entry name" value="F-BOX DOMAIN-CONTAINING PROTEIN"/>
    <property type="match status" value="1"/>
</dbReference>
<dbReference type="RefSeq" id="WP_145277368.1">
    <property type="nucleotide sequence ID" value="NZ_CP036272.1"/>
</dbReference>
<dbReference type="Pfam" id="PF07587">
    <property type="entry name" value="PSD1"/>
    <property type="match status" value="2"/>
</dbReference>
<reference evidence="5 6" key="1">
    <citation type="submission" date="2019-02" db="EMBL/GenBank/DDBJ databases">
        <title>Deep-cultivation of Planctomycetes and their phenomic and genomic characterization uncovers novel biology.</title>
        <authorList>
            <person name="Wiegand S."/>
            <person name="Jogler M."/>
            <person name="Boedeker C."/>
            <person name="Pinto D."/>
            <person name="Vollmers J."/>
            <person name="Rivas-Marin E."/>
            <person name="Kohn T."/>
            <person name="Peeters S.H."/>
            <person name="Heuer A."/>
            <person name="Rast P."/>
            <person name="Oberbeckmann S."/>
            <person name="Bunk B."/>
            <person name="Jeske O."/>
            <person name="Meyerdierks A."/>
            <person name="Storesund J.E."/>
            <person name="Kallscheuer N."/>
            <person name="Luecker S."/>
            <person name="Lage O.M."/>
            <person name="Pohl T."/>
            <person name="Merkel B.J."/>
            <person name="Hornburger P."/>
            <person name="Mueller R.-W."/>
            <person name="Bruemmer F."/>
            <person name="Labrenz M."/>
            <person name="Spormann A.M."/>
            <person name="Op den Camp H."/>
            <person name="Overmann J."/>
            <person name="Amann R."/>
            <person name="Jetten M.S.M."/>
            <person name="Mascher T."/>
            <person name="Medema M.H."/>
            <person name="Devos D.P."/>
            <person name="Kaster A.-K."/>
            <person name="Ovreas L."/>
            <person name="Rohde M."/>
            <person name="Galperin M.Y."/>
            <person name="Jogler C."/>
        </authorList>
    </citation>
    <scope>NUCLEOTIDE SEQUENCE [LARGE SCALE GENOMIC DNA]</scope>
    <source>
        <strain evidence="5 6">SV_7m_r</strain>
    </source>
</reference>
<proteinExistence type="predicted"/>
<evidence type="ECO:0000256" key="2">
    <source>
        <dbReference type="SAM" id="SignalP"/>
    </source>
</evidence>
<dbReference type="InterPro" id="IPR011444">
    <property type="entry name" value="DUF1549"/>
</dbReference>
<name>A0A517T2D4_9BACT</name>
<evidence type="ECO:0000256" key="1">
    <source>
        <dbReference type="SAM" id="Coils"/>
    </source>
</evidence>
<dbReference type="Proteomes" id="UP000315003">
    <property type="component" value="Chromosome"/>
</dbReference>
<keyword evidence="2" id="KW-0732">Signal</keyword>
<dbReference type="AlphaFoldDB" id="A0A517T2D4"/>